<keyword evidence="1" id="KW-0863">Zinc-finger</keyword>
<dbReference type="Pfam" id="PF00098">
    <property type="entry name" value="zf-CCHC"/>
    <property type="match status" value="1"/>
</dbReference>
<dbReference type="Proteomes" id="UP000025227">
    <property type="component" value="Unplaced"/>
</dbReference>
<feature type="compositionally biased region" description="Basic and acidic residues" evidence="2">
    <location>
        <begin position="113"/>
        <end position="126"/>
    </location>
</feature>
<name>A0A7I4YYI0_HAECO</name>
<dbReference type="PROSITE" id="PS50158">
    <property type="entry name" value="ZF_CCHC"/>
    <property type="match status" value="1"/>
</dbReference>
<dbReference type="Gene3D" id="4.10.60.10">
    <property type="entry name" value="Zinc finger, CCHC-type"/>
    <property type="match status" value="1"/>
</dbReference>
<evidence type="ECO:0000256" key="1">
    <source>
        <dbReference type="PROSITE-ProRule" id="PRU00047"/>
    </source>
</evidence>
<dbReference type="InterPro" id="IPR001878">
    <property type="entry name" value="Znf_CCHC"/>
</dbReference>
<dbReference type="InterPro" id="IPR036875">
    <property type="entry name" value="Znf_CCHC_sf"/>
</dbReference>
<organism evidence="4 5">
    <name type="scientific">Haemonchus contortus</name>
    <name type="common">Barber pole worm</name>
    <dbReference type="NCBI Taxonomy" id="6289"/>
    <lineage>
        <taxon>Eukaryota</taxon>
        <taxon>Metazoa</taxon>
        <taxon>Ecdysozoa</taxon>
        <taxon>Nematoda</taxon>
        <taxon>Chromadorea</taxon>
        <taxon>Rhabditida</taxon>
        <taxon>Rhabditina</taxon>
        <taxon>Rhabditomorpha</taxon>
        <taxon>Strongyloidea</taxon>
        <taxon>Trichostrongylidae</taxon>
        <taxon>Haemonchus</taxon>
    </lineage>
</organism>
<keyword evidence="1" id="KW-0479">Metal-binding</keyword>
<keyword evidence="4" id="KW-1185">Reference proteome</keyword>
<dbReference type="SMART" id="SM00343">
    <property type="entry name" value="ZnF_C2HC"/>
    <property type="match status" value="1"/>
</dbReference>
<proteinExistence type="predicted"/>
<protein>
    <submittedName>
        <fullName evidence="5">CCHC-type domain-containing protein</fullName>
    </submittedName>
</protein>
<feature type="region of interest" description="Disordered" evidence="2">
    <location>
        <begin position="91"/>
        <end position="126"/>
    </location>
</feature>
<accession>A0A7I4YYI0</accession>
<dbReference type="SUPFAM" id="SSF57756">
    <property type="entry name" value="Retrovirus zinc finger-like domains"/>
    <property type="match status" value="1"/>
</dbReference>
<reference evidence="5" key="1">
    <citation type="submission" date="2020-12" db="UniProtKB">
        <authorList>
            <consortium name="WormBaseParasite"/>
        </authorList>
    </citation>
    <scope>IDENTIFICATION</scope>
    <source>
        <strain evidence="5">MHco3</strain>
    </source>
</reference>
<sequence length="126" mass="14243">MRCYNCYRFGHISKDCPLRRTVVKQMASKPSEMGQRRDTDVVTQIVEKARSLCVRAVEPSEVPLVGNVVPVRAPRYDSTLKKLKNDLEEEEKKKKQIKQGPTAFAASASAALLEKDGPKRGKRREL</sequence>
<dbReference type="WBParaSite" id="HCON_00161040-00001">
    <property type="protein sequence ID" value="HCON_00161040-00001"/>
    <property type="gene ID" value="HCON_00161040"/>
</dbReference>
<dbReference type="GO" id="GO:0005737">
    <property type="term" value="C:cytoplasm"/>
    <property type="evidence" value="ECO:0007669"/>
    <property type="project" value="UniProtKB-ARBA"/>
</dbReference>
<dbReference type="GO" id="GO:0003676">
    <property type="term" value="F:nucleic acid binding"/>
    <property type="evidence" value="ECO:0007669"/>
    <property type="project" value="InterPro"/>
</dbReference>
<dbReference type="GO" id="GO:0008270">
    <property type="term" value="F:zinc ion binding"/>
    <property type="evidence" value="ECO:0007669"/>
    <property type="project" value="UniProtKB-KW"/>
</dbReference>
<evidence type="ECO:0000256" key="2">
    <source>
        <dbReference type="SAM" id="MobiDB-lite"/>
    </source>
</evidence>
<dbReference type="GO" id="GO:0019899">
    <property type="term" value="F:enzyme binding"/>
    <property type="evidence" value="ECO:0007669"/>
    <property type="project" value="UniProtKB-ARBA"/>
</dbReference>
<evidence type="ECO:0000313" key="5">
    <source>
        <dbReference type="WBParaSite" id="HCON_00161040-00001"/>
    </source>
</evidence>
<evidence type="ECO:0000259" key="3">
    <source>
        <dbReference type="PROSITE" id="PS50158"/>
    </source>
</evidence>
<feature type="domain" description="CCHC-type" evidence="3">
    <location>
        <begin position="2"/>
        <end position="17"/>
    </location>
</feature>
<keyword evidence="1" id="KW-0862">Zinc</keyword>
<dbReference type="AlphaFoldDB" id="A0A7I4YYI0"/>
<evidence type="ECO:0000313" key="4">
    <source>
        <dbReference type="Proteomes" id="UP000025227"/>
    </source>
</evidence>